<feature type="compositionally biased region" description="Low complexity" evidence="1">
    <location>
        <begin position="1140"/>
        <end position="1151"/>
    </location>
</feature>
<dbReference type="AlphaFoldDB" id="A0A6A5Y4M1"/>
<evidence type="ECO:0000256" key="1">
    <source>
        <dbReference type="SAM" id="MobiDB-lite"/>
    </source>
</evidence>
<feature type="compositionally biased region" description="Polar residues" evidence="1">
    <location>
        <begin position="95"/>
        <end position="107"/>
    </location>
</feature>
<feature type="region of interest" description="Disordered" evidence="1">
    <location>
        <begin position="465"/>
        <end position="491"/>
    </location>
</feature>
<name>A0A6A5Y4M1_9PLEO</name>
<feature type="compositionally biased region" description="Polar residues" evidence="1">
    <location>
        <begin position="1122"/>
        <end position="1139"/>
    </location>
</feature>
<protein>
    <recommendedName>
        <fullName evidence="4">AGC-kinase C-terminal domain-containing protein</fullName>
    </recommendedName>
</protein>
<evidence type="ECO:0008006" key="4">
    <source>
        <dbReference type="Google" id="ProtNLM"/>
    </source>
</evidence>
<keyword evidence="3" id="KW-1185">Reference proteome</keyword>
<feature type="compositionally biased region" description="Low complexity" evidence="1">
    <location>
        <begin position="1160"/>
        <end position="1172"/>
    </location>
</feature>
<feature type="compositionally biased region" description="Low complexity" evidence="1">
    <location>
        <begin position="432"/>
        <end position="442"/>
    </location>
</feature>
<feature type="compositionally biased region" description="Pro residues" evidence="1">
    <location>
        <begin position="69"/>
        <end position="79"/>
    </location>
</feature>
<feature type="compositionally biased region" description="Basic and acidic residues" evidence="1">
    <location>
        <begin position="469"/>
        <end position="491"/>
    </location>
</feature>
<reference evidence="2" key="1">
    <citation type="journal article" date="2020" name="Stud. Mycol.">
        <title>101 Dothideomycetes genomes: a test case for predicting lifestyles and emergence of pathogens.</title>
        <authorList>
            <person name="Haridas S."/>
            <person name="Albert R."/>
            <person name="Binder M."/>
            <person name="Bloem J."/>
            <person name="Labutti K."/>
            <person name="Salamov A."/>
            <person name="Andreopoulos B."/>
            <person name="Baker S."/>
            <person name="Barry K."/>
            <person name="Bills G."/>
            <person name="Bluhm B."/>
            <person name="Cannon C."/>
            <person name="Castanera R."/>
            <person name="Culley D."/>
            <person name="Daum C."/>
            <person name="Ezra D."/>
            <person name="Gonzalez J."/>
            <person name="Henrissat B."/>
            <person name="Kuo A."/>
            <person name="Liang C."/>
            <person name="Lipzen A."/>
            <person name="Lutzoni F."/>
            <person name="Magnuson J."/>
            <person name="Mondo S."/>
            <person name="Nolan M."/>
            <person name="Ohm R."/>
            <person name="Pangilinan J."/>
            <person name="Park H.-J."/>
            <person name="Ramirez L."/>
            <person name="Alfaro M."/>
            <person name="Sun H."/>
            <person name="Tritt A."/>
            <person name="Yoshinaga Y."/>
            <person name="Zwiers L.-H."/>
            <person name="Turgeon B."/>
            <person name="Goodwin S."/>
            <person name="Spatafora J."/>
            <person name="Crous P."/>
            <person name="Grigoriev I."/>
        </authorList>
    </citation>
    <scope>NUCLEOTIDE SEQUENCE</scope>
    <source>
        <strain evidence="2">CBS 175.79</strain>
    </source>
</reference>
<feature type="region of interest" description="Disordered" evidence="1">
    <location>
        <begin position="1"/>
        <end position="258"/>
    </location>
</feature>
<feature type="compositionally biased region" description="Polar residues" evidence="1">
    <location>
        <begin position="136"/>
        <end position="197"/>
    </location>
</feature>
<evidence type="ECO:0000313" key="3">
    <source>
        <dbReference type="Proteomes" id="UP000799778"/>
    </source>
</evidence>
<feature type="compositionally biased region" description="Pro residues" evidence="1">
    <location>
        <begin position="361"/>
        <end position="388"/>
    </location>
</feature>
<feature type="compositionally biased region" description="Basic and acidic residues" evidence="1">
    <location>
        <begin position="304"/>
        <end position="319"/>
    </location>
</feature>
<feature type="compositionally biased region" description="Pro residues" evidence="1">
    <location>
        <begin position="1107"/>
        <end position="1117"/>
    </location>
</feature>
<dbReference type="EMBL" id="ML978066">
    <property type="protein sequence ID" value="KAF2020525.1"/>
    <property type="molecule type" value="Genomic_DNA"/>
</dbReference>
<feature type="compositionally biased region" description="Acidic residues" evidence="1">
    <location>
        <begin position="1009"/>
        <end position="1028"/>
    </location>
</feature>
<feature type="region of interest" description="Disordered" evidence="1">
    <location>
        <begin position="1097"/>
        <end position="1188"/>
    </location>
</feature>
<proteinExistence type="predicted"/>
<dbReference type="OrthoDB" id="5408302at2759"/>
<dbReference type="Proteomes" id="UP000799778">
    <property type="component" value="Unassembled WGS sequence"/>
</dbReference>
<dbReference type="GeneID" id="54280506"/>
<feature type="region of interest" description="Disordered" evidence="1">
    <location>
        <begin position="961"/>
        <end position="1083"/>
    </location>
</feature>
<accession>A0A6A5Y4M1</accession>
<feature type="compositionally biased region" description="Polar residues" evidence="1">
    <location>
        <begin position="272"/>
        <end position="291"/>
    </location>
</feature>
<feature type="compositionally biased region" description="Polar residues" evidence="1">
    <location>
        <begin position="963"/>
        <end position="1001"/>
    </location>
</feature>
<gene>
    <name evidence="2" type="ORF">BU24DRAFT_337939</name>
</gene>
<dbReference type="RefSeq" id="XP_033388864.1">
    <property type="nucleotide sequence ID" value="XM_033523109.1"/>
</dbReference>
<feature type="region of interest" description="Disordered" evidence="1">
    <location>
        <begin position="272"/>
        <end position="451"/>
    </location>
</feature>
<organism evidence="2 3">
    <name type="scientific">Aaosphaeria arxii CBS 175.79</name>
    <dbReference type="NCBI Taxonomy" id="1450172"/>
    <lineage>
        <taxon>Eukaryota</taxon>
        <taxon>Fungi</taxon>
        <taxon>Dikarya</taxon>
        <taxon>Ascomycota</taxon>
        <taxon>Pezizomycotina</taxon>
        <taxon>Dothideomycetes</taxon>
        <taxon>Pleosporomycetidae</taxon>
        <taxon>Pleosporales</taxon>
        <taxon>Pleosporales incertae sedis</taxon>
        <taxon>Aaosphaeria</taxon>
    </lineage>
</organism>
<feature type="region of interest" description="Disordered" evidence="1">
    <location>
        <begin position="759"/>
        <end position="812"/>
    </location>
</feature>
<feature type="compositionally biased region" description="Polar residues" evidence="1">
    <location>
        <begin position="36"/>
        <end position="50"/>
    </location>
</feature>
<evidence type="ECO:0000313" key="2">
    <source>
        <dbReference type="EMBL" id="KAF2020525.1"/>
    </source>
</evidence>
<sequence>MAPSNVFSYLRPGHGKRNASGSSTIASPDPAVADITSPNFAPPSVQSPEYFTSPRIPDNASFASASPVSPYPPQLPPIPRVASRVKKNGPRPSLASPQYSHGSTGAVSSPVVEERSFLSPTQLRREQLSPGLESLRPSSRSTNASSITGLRSPGQKTPPASSSSFLSPTNMSYSTNSRSQTSLGSGTSDKLSNNQMATPPPTAPAGRSTKSRLNIRNPMSLLMRRRSGPALDPLSDEAIVTHRNPSTIVPPMSDNYDPSIRGRIVHDFSAPRQNRNFSHNNAYGGSDQAQVDNGVEYGRQSPAKVEREHTPVFREHFDDDTSYEQSQAAIRAEQLANKGFIARNSWQPPPERNSWNSPSAKSPPPPPPLPKDSPPPPPRQQPQSPPPVIQETAVEFESSILSPVMETPTMADAPTEISPRKRKSTKTPPPARSRAPSLSDPSFIPAGLPNHLTSRASRFSFQIAGTDNSQEKELEDRHKQKAAEKASKEIRMSTNSMDDAYDDYEDMDDFDMDGGYEEEIPMLGDDDGYGDPTMAPGMGGFDFSSLSINANNPMSPLGMAGEPQTPYDANGNVIGFALSESMTQNMHIPGVGYNLNQINAPADAVHGLGIVDAHRGLEAEANDESPDDTSAAASNMLGYEDDLGDDMYFDDGMIEEQGDMDAGEFDENVFDDPTGPLFDRKVKSPTEEQLLDNAALSSQLPAEASLDAGYEADDDLTRQINKSEPSLAHKTSMAHQRPTVDFSNINTYHSALADAANRAEAEGRFARKPSIDSAHPPSEMDDASSQSGSRPSLIPDDGRFSQETAGFPHDDDLYGVSSGFMDDYDYSDYDSTLEDDPMIAAANAEALANDYEGFYGQEFGFYANAQGDTMNTYGGFFGSSGLGRSVSGRNAVREPNLTPITERSEYSTRNSFISLNHFRDSQQPIQSPGLAQLARMSPYGWREEEPDMSLDSLMKLRKGTFGGSTASLGGTPSSTGNSPRNSSPMGMQFLPRTSSPLPNNTVSHPDSSEVPESDDSGGIDDGYDDDVLDAINDMSGEYSDEEDDPNMTKPESPTLTAKECSSLSSLPLSSDRDDIPPLPQILPLHPHAPRMAVSSPLANVPLQSSPPTMPLPSPPLPLNVHTGHQSASTYSPSDPQSIDLSLPSPLASASAQHRGSFGLISPISTTSPMTPGGSTGWKAGHSRKGSDSVTYVREHDELGGDRWVLERRRTAESGELELIGREIVEGGRI</sequence>